<organism evidence="2 3">
    <name type="scientific">Tilletia horrida</name>
    <dbReference type="NCBI Taxonomy" id="155126"/>
    <lineage>
        <taxon>Eukaryota</taxon>
        <taxon>Fungi</taxon>
        <taxon>Dikarya</taxon>
        <taxon>Basidiomycota</taxon>
        <taxon>Ustilaginomycotina</taxon>
        <taxon>Exobasidiomycetes</taxon>
        <taxon>Tilletiales</taxon>
        <taxon>Tilletiaceae</taxon>
        <taxon>Tilletia</taxon>
    </lineage>
</organism>
<name>A0AAN6JHJ0_9BASI</name>
<dbReference type="AlphaFoldDB" id="A0AAN6JHJ0"/>
<evidence type="ECO:0000313" key="3">
    <source>
        <dbReference type="Proteomes" id="UP001176521"/>
    </source>
</evidence>
<feature type="compositionally biased region" description="Low complexity" evidence="1">
    <location>
        <begin position="24"/>
        <end position="37"/>
    </location>
</feature>
<gene>
    <name evidence="2" type="ORF">OC842_007004</name>
</gene>
<keyword evidence="3" id="KW-1185">Reference proteome</keyword>
<proteinExistence type="predicted"/>
<comment type="caution">
    <text evidence="2">The sequence shown here is derived from an EMBL/GenBank/DDBJ whole genome shotgun (WGS) entry which is preliminary data.</text>
</comment>
<dbReference type="Proteomes" id="UP001176521">
    <property type="component" value="Unassembled WGS sequence"/>
</dbReference>
<sequence>MPPRFTKPSGASVPRATASMVDTSSASSPSKRAAAQQAAQQLTESSAVAAWTRDQELAVCAWRSPDADIMLEEMGKDATLRMEKYTLNQILNKTDKMIRTYKEHLDLLNTSGGGVDRDRHESAV</sequence>
<accession>A0AAN6JHJ0</accession>
<reference evidence="2" key="1">
    <citation type="journal article" date="2023" name="PhytoFront">
        <title>Draft Genome Resources of Seven Strains of Tilletia horrida, Causal Agent of Kernel Smut of Rice.</title>
        <authorList>
            <person name="Khanal S."/>
            <person name="Antony Babu S."/>
            <person name="Zhou X.G."/>
        </authorList>
    </citation>
    <scope>NUCLEOTIDE SEQUENCE</scope>
    <source>
        <strain evidence="2">TX3</strain>
    </source>
</reference>
<evidence type="ECO:0000256" key="1">
    <source>
        <dbReference type="SAM" id="MobiDB-lite"/>
    </source>
</evidence>
<dbReference type="EMBL" id="JAPDMQ010000752">
    <property type="protein sequence ID" value="KAK0520755.1"/>
    <property type="molecule type" value="Genomic_DNA"/>
</dbReference>
<evidence type="ECO:0000313" key="2">
    <source>
        <dbReference type="EMBL" id="KAK0520755.1"/>
    </source>
</evidence>
<feature type="region of interest" description="Disordered" evidence="1">
    <location>
        <begin position="1"/>
        <end position="37"/>
    </location>
</feature>
<protein>
    <submittedName>
        <fullName evidence="2">Uncharacterized protein</fullName>
    </submittedName>
</protein>